<dbReference type="InterPro" id="IPR045582">
    <property type="entry name" value="Trehalase-like_N"/>
</dbReference>
<accession>A0A9P6ASX9</accession>
<dbReference type="InterPro" id="IPR011613">
    <property type="entry name" value="GH15-like"/>
</dbReference>
<feature type="domain" description="GH15-like" evidence="2">
    <location>
        <begin position="449"/>
        <end position="526"/>
    </location>
</feature>
<name>A0A9P6ASX9_9AGAM</name>
<keyword evidence="5" id="KW-1185">Reference proteome</keyword>
<dbReference type="GO" id="GO:0004553">
    <property type="term" value="F:hydrolase activity, hydrolyzing O-glycosyl compounds"/>
    <property type="evidence" value="ECO:0007669"/>
    <property type="project" value="TreeGrafter"/>
</dbReference>
<feature type="region of interest" description="Disordered" evidence="1">
    <location>
        <begin position="1"/>
        <end position="75"/>
    </location>
</feature>
<sequence length="903" mass="101123">MSCAASRISKSPARTPIDELDPWQSPRPGTTSIPPKRPYMFWVQGQSPPKHPTKYSTSPTRHNGNRKFPEKDTGTTVAVDTGYGFTSTVNSISLAWPSRFDSPAQLAAIRLGLYPTRADLESWQHYRGPEQILLSSELTPKAPPQYPGVSAVFHILLVTFSLSALLPLADMNSIKTETTSSLPNGYIDIQDHALIGNLRTAALISVDGTVESYCIPHFDSPSVFARILDANKGGHFSIRPVEKANPKQGYLPSSNVLSTKFLNEKGVANVIDYLPLDSKYTSARPFLPWLIRRVEVTRGTLRMRLEIAPAFNYCRDPHDTTIVRDDSVLQPQDKVVFKSKDLQLDLRVLPLALISDSGPSQAEFDLTEGQAVTFILRTPPPPNKVPPRPTAVQAEQAGVPYDVLLKGVSKMRLRDDPVLSKDLVTSLLTATTLFWRSWIGKSTYKGAWREAVHRSALALKLLIFEPTGAIVASPTFSLPEHIGGTRNWDYRFSWIRDSSFTLYALIRLGFTEEATAFTEFIFDRLKHKVSSNFLFKDDIDLESPNLKNPDGSLQIMYTIHGEKDLEEIELTHLEGHKKSQPVRIGYKFETCEFLVQSASAPWLKFYSPRVDYVVANYHRQDLYAPPSAGFRVFNLTVIHLDRSGKSGANNGTSRLYSKVMMWVAIDRGLRLAEKRSLPCPHRQQWYAARDSLYEEIMEKAWNAEKGFFCQSYEDKDVLDSAVLVMPLVFFCAAGEPRFLSTLNAILKSPERGGLLANNLVYRYDASQVDDGVGGEEAVSLIPFRYGSSREVSPRISSPAFSLCTLWAVEALTRAGDTDRAVSIFEEFLDYGNHTGLFSEEWVVSTFDWYRMVWTHHSFDHAFCRISSAGEGLGNAVQGFTHVTLISAAFNLSRTLNQMDTQIN</sequence>
<evidence type="ECO:0000259" key="3">
    <source>
        <dbReference type="Pfam" id="PF19291"/>
    </source>
</evidence>
<organism evidence="4 5">
    <name type="scientific">Hydnum rufescens UP504</name>
    <dbReference type="NCBI Taxonomy" id="1448309"/>
    <lineage>
        <taxon>Eukaryota</taxon>
        <taxon>Fungi</taxon>
        <taxon>Dikarya</taxon>
        <taxon>Basidiomycota</taxon>
        <taxon>Agaricomycotina</taxon>
        <taxon>Agaricomycetes</taxon>
        <taxon>Cantharellales</taxon>
        <taxon>Hydnaceae</taxon>
        <taxon>Hydnum</taxon>
    </lineage>
</organism>
<feature type="domain" description="Trehalase-like N-terminal" evidence="3">
    <location>
        <begin position="188"/>
        <end position="326"/>
    </location>
</feature>
<proteinExistence type="predicted"/>
<dbReference type="Proteomes" id="UP000886523">
    <property type="component" value="Unassembled WGS sequence"/>
</dbReference>
<gene>
    <name evidence="4" type="ORF">BS47DRAFT_1395159</name>
</gene>
<dbReference type="Pfam" id="PF19291">
    <property type="entry name" value="TREH_N"/>
    <property type="match status" value="1"/>
</dbReference>
<dbReference type="PANTHER" id="PTHR31616:SF0">
    <property type="entry name" value="GLUCAN 1,4-ALPHA-GLUCOSIDASE"/>
    <property type="match status" value="1"/>
</dbReference>
<reference evidence="4" key="1">
    <citation type="journal article" date="2020" name="Nat. Commun.">
        <title>Large-scale genome sequencing of mycorrhizal fungi provides insights into the early evolution of symbiotic traits.</title>
        <authorList>
            <person name="Miyauchi S."/>
            <person name="Kiss E."/>
            <person name="Kuo A."/>
            <person name="Drula E."/>
            <person name="Kohler A."/>
            <person name="Sanchez-Garcia M."/>
            <person name="Morin E."/>
            <person name="Andreopoulos B."/>
            <person name="Barry K.W."/>
            <person name="Bonito G."/>
            <person name="Buee M."/>
            <person name="Carver A."/>
            <person name="Chen C."/>
            <person name="Cichocki N."/>
            <person name="Clum A."/>
            <person name="Culley D."/>
            <person name="Crous P.W."/>
            <person name="Fauchery L."/>
            <person name="Girlanda M."/>
            <person name="Hayes R.D."/>
            <person name="Keri Z."/>
            <person name="LaButti K."/>
            <person name="Lipzen A."/>
            <person name="Lombard V."/>
            <person name="Magnuson J."/>
            <person name="Maillard F."/>
            <person name="Murat C."/>
            <person name="Nolan M."/>
            <person name="Ohm R.A."/>
            <person name="Pangilinan J."/>
            <person name="Pereira M.F."/>
            <person name="Perotto S."/>
            <person name="Peter M."/>
            <person name="Pfister S."/>
            <person name="Riley R."/>
            <person name="Sitrit Y."/>
            <person name="Stielow J.B."/>
            <person name="Szollosi G."/>
            <person name="Zifcakova L."/>
            <person name="Stursova M."/>
            <person name="Spatafora J.W."/>
            <person name="Tedersoo L."/>
            <person name="Vaario L.M."/>
            <person name="Yamada A."/>
            <person name="Yan M."/>
            <person name="Wang P."/>
            <person name="Xu J."/>
            <person name="Bruns T."/>
            <person name="Baldrian P."/>
            <person name="Vilgalys R."/>
            <person name="Dunand C."/>
            <person name="Henrissat B."/>
            <person name="Grigoriev I.V."/>
            <person name="Hibbett D."/>
            <person name="Nagy L.G."/>
            <person name="Martin F.M."/>
        </authorList>
    </citation>
    <scope>NUCLEOTIDE SEQUENCE</scope>
    <source>
        <strain evidence="4">UP504</strain>
    </source>
</reference>
<dbReference type="PANTHER" id="PTHR31616">
    <property type="entry name" value="TREHALASE"/>
    <property type="match status" value="1"/>
</dbReference>
<evidence type="ECO:0000259" key="2">
    <source>
        <dbReference type="Pfam" id="PF00723"/>
    </source>
</evidence>
<evidence type="ECO:0000313" key="4">
    <source>
        <dbReference type="EMBL" id="KAF9511362.1"/>
    </source>
</evidence>
<dbReference type="InterPro" id="IPR008928">
    <property type="entry name" value="6-hairpin_glycosidase_sf"/>
</dbReference>
<keyword evidence="4" id="KW-0378">Hydrolase</keyword>
<comment type="caution">
    <text evidence="4">The sequence shown here is derived from an EMBL/GenBank/DDBJ whole genome shotgun (WGS) entry which is preliminary data.</text>
</comment>
<evidence type="ECO:0000313" key="5">
    <source>
        <dbReference type="Proteomes" id="UP000886523"/>
    </source>
</evidence>
<dbReference type="InterPro" id="IPR012341">
    <property type="entry name" value="6hp_glycosidase-like_sf"/>
</dbReference>
<dbReference type="EMBL" id="MU129001">
    <property type="protein sequence ID" value="KAF9511362.1"/>
    <property type="molecule type" value="Genomic_DNA"/>
</dbReference>
<dbReference type="SUPFAM" id="SSF48208">
    <property type="entry name" value="Six-hairpin glycosidases"/>
    <property type="match status" value="1"/>
</dbReference>
<dbReference type="Gene3D" id="1.50.10.10">
    <property type="match status" value="1"/>
</dbReference>
<evidence type="ECO:0000256" key="1">
    <source>
        <dbReference type="SAM" id="MobiDB-lite"/>
    </source>
</evidence>
<feature type="domain" description="GH15-like" evidence="2">
    <location>
        <begin position="649"/>
        <end position="830"/>
    </location>
</feature>
<dbReference type="GO" id="GO:0005975">
    <property type="term" value="P:carbohydrate metabolic process"/>
    <property type="evidence" value="ECO:0007669"/>
    <property type="project" value="InterPro"/>
</dbReference>
<dbReference type="AlphaFoldDB" id="A0A9P6ASX9"/>
<protein>
    <submittedName>
        <fullName evidence="4">Glycoside hydrolase family 15 protein</fullName>
    </submittedName>
</protein>
<dbReference type="Pfam" id="PF00723">
    <property type="entry name" value="Glyco_hydro_15"/>
    <property type="match status" value="2"/>
</dbReference>
<dbReference type="OrthoDB" id="406733at2759"/>